<reference evidence="2" key="2">
    <citation type="submission" date="2017-12" db="EMBL/GenBank/DDBJ databases">
        <title>Genome sequence of the Bar-tailed Godwit (Limosa lapponica baueri).</title>
        <authorList>
            <person name="Lima N.C.B."/>
            <person name="Parody-Merino A.M."/>
            <person name="Battley P.F."/>
            <person name="Fidler A.E."/>
            <person name="Prosdocimi F."/>
        </authorList>
    </citation>
    <scope>NUCLEOTIDE SEQUENCE [LARGE SCALE GENOMIC DNA]</scope>
</reference>
<dbReference type="AlphaFoldDB" id="A0A2I0UNJ4"/>
<proteinExistence type="predicted"/>
<dbReference type="EMBL" id="KZ505674">
    <property type="protein sequence ID" value="PKU47603.1"/>
    <property type="molecule type" value="Genomic_DNA"/>
</dbReference>
<keyword evidence="2" id="KW-1185">Reference proteome</keyword>
<dbReference type="Proteomes" id="UP000233556">
    <property type="component" value="Unassembled WGS sequence"/>
</dbReference>
<protein>
    <submittedName>
        <fullName evidence="1">Uncharacterized protein</fullName>
    </submittedName>
</protein>
<accession>A0A2I0UNJ4</accession>
<sequence length="127" mass="15303">MPAREQERWWVWQSHDGTRSSSETLELEISIFKKLCREVLRTKRKERSIWWRNEKITQSCEKYWDYFYSSPISPLSQILFQDSFKNKYFFLSKVCTRGKHVDVAGKVEDLNEAEVKNYIGLKELTQN</sequence>
<reference evidence="2" key="1">
    <citation type="submission" date="2017-11" db="EMBL/GenBank/DDBJ databases">
        <authorList>
            <person name="Lima N.C."/>
            <person name="Parody-Merino A.M."/>
            <person name="Battley P.F."/>
            <person name="Fidler A.E."/>
            <person name="Prosdocimi F."/>
        </authorList>
    </citation>
    <scope>NUCLEOTIDE SEQUENCE [LARGE SCALE GENOMIC DNA]</scope>
</reference>
<name>A0A2I0UNJ4_LIMLA</name>
<gene>
    <name evidence="1" type="ORF">llap_2069</name>
</gene>
<dbReference type="OrthoDB" id="10604491at2759"/>
<organism evidence="1 2">
    <name type="scientific">Limosa lapponica baueri</name>
    <dbReference type="NCBI Taxonomy" id="1758121"/>
    <lineage>
        <taxon>Eukaryota</taxon>
        <taxon>Metazoa</taxon>
        <taxon>Chordata</taxon>
        <taxon>Craniata</taxon>
        <taxon>Vertebrata</taxon>
        <taxon>Euteleostomi</taxon>
        <taxon>Archelosauria</taxon>
        <taxon>Archosauria</taxon>
        <taxon>Dinosauria</taxon>
        <taxon>Saurischia</taxon>
        <taxon>Theropoda</taxon>
        <taxon>Coelurosauria</taxon>
        <taxon>Aves</taxon>
        <taxon>Neognathae</taxon>
        <taxon>Neoaves</taxon>
        <taxon>Charadriiformes</taxon>
        <taxon>Scolopacidae</taxon>
        <taxon>Limosa</taxon>
    </lineage>
</organism>
<evidence type="ECO:0000313" key="1">
    <source>
        <dbReference type="EMBL" id="PKU47603.1"/>
    </source>
</evidence>
<evidence type="ECO:0000313" key="2">
    <source>
        <dbReference type="Proteomes" id="UP000233556"/>
    </source>
</evidence>